<protein>
    <recommendedName>
        <fullName evidence="3">Glycosyltransferase</fullName>
    </recommendedName>
</protein>
<evidence type="ECO:0008006" key="3">
    <source>
        <dbReference type="Google" id="ProtNLM"/>
    </source>
</evidence>
<evidence type="ECO:0000313" key="2">
    <source>
        <dbReference type="Proteomes" id="UP000529861"/>
    </source>
</evidence>
<dbReference type="RefSeq" id="WP_170271657.1">
    <property type="nucleotide sequence ID" value="NZ_JABEQB010000048.1"/>
</dbReference>
<accession>A0A7Y2L9R5</accession>
<dbReference type="Gene3D" id="3.40.50.2000">
    <property type="entry name" value="Glycogen Phosphorylase B"/>
    <property type="match status" value="1"/>
</dbReference>
<organism evidence="1 2">
    <name type="scientific">Caldanaerobacter subterraneus</name>
    <dbReference type="NCBI Taxonomy" id="911092"/>
    <lineage>
        <taxon>Bacteria</taxon>
        <taxon>Bacillati</taxon>
        <taxon>Bacillota</taxon>
        <taxon>Clostridia</taxon>
        <taxon>Thermoanaerobacterales</taxon>
        <taxon>Thermoanaerobacteraceae</taxon>
        <taxon>Caldanaerobacter</taxon>
    </lineage>
</organism>
<comment type="caution">
    <text evidence="1">The sequence shown here is derived from an EMBL/GenBank/DDBJ whole genome shotgun (WGS) entry which is preliminary data.</text>
</comment>
<dbReference type="AlphaFoldDB" id="A0A7Y2L9R5"/>
<reference evidence="1 2" key="1">
    <citation type="submission" date="2020-04" db="EMBL/GenBank/DDBJ databases">
        <title>Draft genome sequence of Caldanaerobacter sunterraneus. strain 1523vc isolated from Griffin hot spring, Kamchatka, Russia.</title>
        <authorList>
            <person name="Toshchakov S.V."/>
            <person name="Podosokorskaya O.A."/>
            <person name="Kublanov I.V."/>
            <person name="Korzhenkov A."/>
            <person name="Patrushev M.V."/>
        </authorList>
    </citation>
    <scope>NUCLEOTIDE SEQUENCE [LARGE SCALE GENOMIC DNA]</scope>
    <source>
        <strain evidence="1 2">1523vc</strain>
    </source>
</reference>
<dbReference type="SUPFAM" id="SSF53756">
    <property type="entry name" value="UDP-Glycosyltransferase/glycogen phosphorylase"/>
    <property type="match status" value="1"/>
</dbReference>
<sequence length="386" mass="45247">MKRAFAIGYHVFGSNKRTGGFLNILRFLQKSGFSIDYLTTPSSFKWIFSHNDRENFSNFIKLLLGNKYIQNGVEIYNFTVPNILPYRMALYWRFLWKFALLPPIDEVIRRIKGKKYNIMLFESVPASVYIEKLKNEYKVPTIYRASDPLIAWMSDFREEAQIIEKTIFTLSDEIWLPNRVILDYYKAKGFVGNNIHVINNPLITEENLKLLFDDKLKRRNDNKIATYVGVFPIDYEVLKYAALCNPEILFIIIGPYKPILKLKNVLFTGPLKEHEVQGYISRSSIGIIPYSFRGDINRLLGLTRKIAQFLVHRIPLVVYNTAEIDIPGVFYCRTKEEFGRKISEIVKNPFDIIGEKEAIEIYEILEEYTYETFIQRLEYRLSKLSG</sequence>
<dbReference type="Proteomes" id="UP000529861">
    <property type="component" value="Unassembled WGS sequence"/>
</dbReference>
<proteinExistence type="predicted"/>
<evidence type="ECO:0000313" key="1">
    <source>
        <dbReference type="EMBL" id="NNG67950.1"/>
    </source>
</evidence>
<dbReference type="EMBL" id="JABEQB010000048">
    <property type="protein sequence ID" value="NNG67950.1"/>
    <property type="molecule type" value="Genomic_DNA"/>
</dbReference>
<name>A0A7Y2L9R5_9THEO</name>
<dbReference type="Gene3D" id="3.40.50.11010">
    <property type="match status" value="1"/>
</dbReference>
<gene>
    <name evidence="1" type="ORF">HKI81_12260</name>
</gene>